<dbReference type="GO" id="GO:0032230">
    <property type="term" value="P:positive regulation of synaptic transmission, GABAergic"/>
    <property type="evidence" value="ECO:0007669"/>
    <property type="project" value="TreeGrafter"/>
</dbReference>
<dbReference type="GO" id="GO:0005886">
    <property type="term" value="C:plasma membrane"/>
    <property type="evidence" value="ECO:0007669"/>
    <property type="project" value="TreeGrafter"/>
</dbReference>
<feature type="transmembrane region" description="Helical" evidence="5">
    <location>
        <begin position="62"/>
        <end position="86"/>
    </location>
</feature>
<keyword evidence="7" id="KW-1185">Reference proteome</keyword>
<dbReference type="GO" id="GO:0032224">
    <property type="term" value="P:positive regulation of synaptic transmission, cholinergic"/>
    <property type="evidence" value="ECO:0007669"/>
    <property type="project" value="TreeGrafter"/>
</dbReference>
<evidence type="ECO:0000313" key="8">
    <source>
        <dbReference type="RefSeq" id="XP_018021672.1"/>
    </source>
</evidence>
<gene>
    <name evidence="8" type="primary">LOC108677880</name>
</gene>
<dbReference type="InterPro" id="IPR005821">
    <property type="entry name" value="Ion_trans_dom"/>
</dbReference>
<accession>A0A8B7P725</accession>
<dbReference type="OrthoDB" id="10069766at2759"/>
<dbReference type="Gene3D" id="1.20.120.350">
    <property type="entry name" value="Voltage-gated potassium channels. Chain C"/>
    <property type="match status" value="1"/>
</dbReference>
<organism evidence="7 8">
    <name type="scientific">Hyalella azteca</name>
    <name type="common">Amphipod</name>
    <dbReference type="NCBI Taxonomy" id="294128"/>
    <lineage>
        <taxon>Eukaryota</taxon>
        <taxon>Metazoa</taxon>
        <taxon>Ecdysozoa</taxon>
        <taxon>Arthropoda</taxon>
        <taxon>Crustacea</taxon>
        <taxon>Multicrustacea</taxon>
        <taxon>Malacostraca</taxon>
        <taxon>Eumalacostraca</taxon>
        <taxon>Peracarida</taxon>
        <taxon>Amphipoda</taxon>
        <taxon>Senticaudata</taxon>
        <taxon>Talitrida</taxon>
        <taxon>Talitroidea</taxon>
        <taxon>Hyalellidae</taxon>
        <taxon>Hyalella</taxon>
    </lineage>
</organism>
<comment type="subcellular location">
    <subcellularLocation>
        <location evidence="1">Membrane</location>
        <topology evidence="1">Multi-pass membrane protein</topology>
    </subcellularLocation>
</comment>
<dbReference type="KEGG" id="hazt:108677880"/>
<evidence type="ECO:0000259" key="6">
    <source>
        <dbReference type="Pfam" id="PF00520"/>
    </source>
</evidence>
<dbReference type="RefSeq" id="XP_018021672.1">
    <property type="nucleotide sequence ID" value="XM_018166183.1"/>
</dbReference>
<dbReference type="Pfam" id="PF00520">
    <property type="entry name" value="Ion_trans"/>
    <property type="match status" value="1"/>
</dbReference>
<dbReference type="InterPro" id="IPR027359">
    <property type="entry name" value="Volt_channel_dom_sf"/>
</dbReference>
<dbReference type="AlphaFoldDB" id="A0A8B7P725"/>
<dbReference type="GeneID" id="108677880"/>
<keyword evidence="3 5" id="KW-1133">Transmembrane helix</keyword>
<protein>
    <submittedName>
        <fullName evidence="8">Sodium leak channel NALCN-like</fullName>
    </submittedName>
</protein>
<evidence type="ECO:0000256" key="3">
    <source>
        <dbReference type="ARBA" id="ARBA00022989"/>
    </source>
</evidence>
<dbReference type="GO" id="GO:0005261">
    <property type="term" value="F:monoatomic cation channel activity"/>
    <property type="evidence" value="ECO:0007669"/>
    <property type="project" value="InterPro"/>
</dbReference>
<dbReference type="InterPro" id="IPR028823">
    <property type="entry name" value="NALCN"/>
</dbReference>
<keyword evidence="4 5" id="KW-0472">Membrane</keyword>
<feature type="non-terminal residue" evidence="8">
    <location>
        <position position="1"/>
    </location>
</feature>
<sequence>NQREEDLRENHPYFDTPLFAVGRESRFRRLCQCIVHSRYDTSVKDPVTGKERKTKYKRLRNLLGLVTYLDWVMIMVTTVSCCSMMMETAELRVMENSELQVAEYLFVVFMSLELTLKILADGLLFTPKALIRDMAGVLDLFIYTALIRDMAGVLDLFIYTVRAV</sequence>
<evidence type="ECO:0000256" key="4">
    <source>
        <dbReference type="ARBA" id="ARBA00023136"/>
    </source>
</evidence>
<reference evidence="8" key="1">
    <citation type="submission" date="2025-08" db="UniProtKB">
        <authorList>
            <consortium name="RefSeq"/>
        </authorList>
    </citation>
    <scope>IDENTIFICATION</scope>
    <source>
        <tissue evidence="8">Whole organism</tissue>
    </source>
</reference>
<proteinExistence type="predicted"/>
<keyword evidence="2 5" id="KW-0812">Transmembrane</keyword>
<dbReference type="PANTHER" id="PTHR46141:SF1">
    <property type="entry name" value="SODIUM LEAK CHANNEL NALCN"/>
    <property type="match status" value="1"/>
</dbReference>
<evidence type="ECO:0000256" key="1">
    <source>
        <dbReference type="ARBA" id="ARBA00004141"/>
    </source>
</evidence>
<feature type="transmembrane region" description="Helical" evidence="5">
    <location>
        <begin position="106"/>
        <end position="125"/>
    </location>
</feature>
<evidence type="ECO:0000256" key="5">
    <source>
        <dbReference type="SAM" id="Phobius"/>
    </source>
</evidence>
<name>A0A8B7P725_HYAAZ</name>
<dbReference type="Proteomes" id="UP000694843">
    <property type="component" value="Unplaced"/>
</dbReference>
<dbReference type="PANTHER" id="PTHR46141">
    <property type="entry name" value="SODIUM LEAK CHANNEL NON-SELECTIVE PROTEIN"/>
    <property type="match status" value="1"/>
</dbReference>
<evidence type="ECO:0000256" key="2">
    <source>
        <dbReference type="ARBA" id="ARBA00022692"/>
    </source>
</evidence>
<evidence type="ECO:0000313" key="7">
    <source>
        <dbReference type="Proteomes" id="UP000694843"/>
    </source>
</evidence>
<feature type="domain" description="Ion transport" evidence="6">
    <location>
        <begin position="68"/>
        <end position="150"/>
    </location>
</feature>